<dbReference type="EMBL" id="WIGM01001791">
    <property type="protein sequence ID" value="KAF6789045.1"/>
    <property type="molecule type" value="Genomic_DNA"/>
</dbReference>
<evidence type="ECO:0000313" key="3">
    <source>
        <dbReference type="Proteomes" id="UP000639643"/>
    </source>
</evidence>
<comment type="caution">
    <text evidence="2">The sequence shown here is derived from an EMBL/GenBank/DDBJ whole genome shotgun (WGS) entry which is preliminary data.</text>
</comment>
<feature type="region of interest" description="Disordered" evidence="1">
    <location>
        <begin position="1"/>
        <end position="31"/>
    </location>
</feature>
<protein>
    <submittedName>
        <fullName evidence="2">Transposase-like protein</fullName>
    </submittedName>
</protein>
<name>A0A8H6IPK9_9PEZI</name>
<keyword evidence="3" id="KW-1185">Reference proteome</keyword>
<proteinExistence type="predicted"/>
<dbReference type="Proteomes" id="UP000639643">
    <property type="component" value="Unassembled WGS sequence"/>
</dbReference>
<evidence type="ECO:0000256" key="1">
    <source>
        <dbReference type="SAM" id="MobiDB-lite"/>
    </source>
</evidence>
<reference evidence="2" key="1">
    <citation type="journal article" date="2020" name="Phytopathology">
        <title>Genome Sequence Resources of Colletotrichum truncatum, C. plurivorum, C. musicola, and C. sojae: Four Species Pathogenic to Soybean (Glycine max).</title>
        <authorList>
            <person name="Rogerio F."/>
            <person name="Boufleur T.R."/>
            <person name="Ciampi-Guillardi M."/>
            <person name="Sukno S.A."/>
            <person name="Thon M.R."/>
            <person name="Massola Junior N.S."/>
            <person name="Baroncelli R."/>
        </authorList>
    </citation>
    <scope>NUCLEOTIDE SEQUENCE</scope>
    <source>
        <strain evidence="2">LFN0074</strain>
    </source>
</reference>
<sequence length="150" mass="17281">AVLDKDSNNSTLPSSADTSGPPSYKRLRPNSNVPRAKITTLRDLNVTSIVSADLPFVHFENAYVQQMFRYYNPEVASEIPWGRTAIRDRFDNFYRRREALAFYWSISPEITDTDVKAQRMQYYGHILNLAARAFLFGTDKEVLEAKSDFF</sequence>
<feature type="non-terminal residue" evidence="2">
    <location>
        <position position="150"/>
    </location>
</feature>
<accession>A0A8H6IPK9</accession>
<organism evidence="2 3">
    <name type="scientific">Colletotrichum musicola</name>
    <dbReference type="NCBI Taxonomy" id="2175873"/>
    <lineage>
        <taxon>Eukaryota</taxon>
        <taxon>Fungi</taxon>
        <taxon>Dikarya</taxon>
        <taxon>Ascomycota</taxon>
        <taxon>Pezizomycotina</taxon>
        <taxon>Sordariomycetes</taxon>
        <taxon>Hypocreomycetidae</taxon>
        <taxon>Glomerellales</taxon>
        <taxon>Glomerellaceae</taxon>
        <taxon>Colletotrichum</taxon>
        <taxon>Colletotrichum orchidearum species complex</taxon>
    </lineage>
</organism>
<evidence type="ECO:0000313" key="2">
    <source>
        <dbReference type="EMBL" id="KAF6789045.1"/>
    </source>
</evidence>
<dbReference type="AlphaFoldDB" id="A0A8H6IPK9"/>
<feature type="compositionally biased region" description="Polar residues" evidence="1">
    <location>
        <begin position="8"/>
        <end position="21"/>
    </location>
</feature>
<gene>
    <name evidence="2" type="ORF">CMUS01_16356</name>
</gene>